<dbReference type="Pfam" id="PF01381">
    <property type="entry name" value="HTH_3"/>
    <property type="match status" value="1"/>
</dbReference>
<dbReference type="AlphaFoldDB" id="A0A6A7XZC6"/>
<dbReference type="CDD" id="cd00093">
    <property type="entry name" value="HTH_XRE"/>
    <property type="match status" value="1"/>
</dbReference>
<feature type="domain" description="HTH cro/C1-type" evidence="5">
    <location>
        <begin position="16"/>
        <end position="70"/>
    </location>
</feature>
<accession>A0A6A7XZC6</accession>
<evidence type="ECO:0000313" key="6">
    <source>
        <dbReference type="EMBL" id="MQT11815.1"/>
    </source>
</evidence>
<dbReference type="GO" id="GO:0003677">
    <property type="term" value="F:DNA binding"/>
    <property type="evidence" value="ECO:0007669"/>
    <property type="project" value="UniProtKB-KW"/>
</dbReference>
<evidence type="ECO:0000313" key="7">
    <source>
        <dbReference type="Proteomes" id="UP000332515"/>
    </source>
</evidence>
<dbReference type="Pfam" id="PF06114">
    <property type="entry name" value="Peptidase_M78"/>
    <property type="match status" value="1"/>
</dbReference>
<keyword evidence="2" id="KW-0805">Transcription regulation</keyword>
<dbReference type="InterPro" id="IPR018653">
    <property type="entry name" value="ScfR_C"/>
</dbReference>
<dbReference type="PANTHER" id="PTHR46797">
    <property type="entry name" value="HTH-TYPE TRANSCRIPTIONAL REGULATOR"/>
    <property type="match status" value="1"/>
</dbReference>
<dbReference type="PANTHER" id="PTHR46797:SF23">
    <property type="entry name" value="HTH-TYPE TRANSCRIPTIONAL REGULATOR SUTR"/>
    <property type="match status" value="1"/>
</dbReference>
<proteinExistence type="inferred from homology"/>
<protein>
    <submittedName>
        <fullName evidence="6">ImmA/IrrE family metallo-endopeptidase</fullName>
    </submittedName>
</protein>
<dbReference type="InterPro" id="IPR010982">
    <property type="entry name" value="Lambda_DNA-bd_dom_sf"/>
</dbReference>
<dbReference type="Gene3D" id="1.10.260.40">
    <property type="entry name" value="lambda repressor-like DNA-binding domains"/>
    <property type="match status" value="1"/>
</dbReference>
<dbReference type="Proteomes" id="UP000332515">
    <property type="component" value="Unassembled WGS sequence"/>
</dbReference>
<dbReference type="RefSeq" id="WP_153478945.1">
    <property type="nucleotide sequence ID" value="NZ_VWNA01000001.1"/>
</dbReference>
<keyword evidence="7" id="KW-1185">Reference proteome</keyword>
<comment type="caution">
    <text evidence="6">The sequence shown here is derived from an EMBL/GenBank/DDBJ whole genome shotgun (WGS) entry which is preliminary data.</text>
</comment>
<reference evidence="6 7" key="1">
    <citation type="submission" date="2019-09" db="EMBL/GenBank/DDBJ databases">
        <title>Segnochrobactrum spirostomi gen. nov., sp. nov., isolated from the ciliate Spirostomum cf. yagiui and description of a novel family, Segnochrobactraceae fam. nov. within the order Rhizobiales of the class Alphaproteobacteria.</title>
        <authorList>
            <person name="Akter S."/>
            <person name="Shazib S.U.A."/>
            <person name="Shin M.K."/>
        </authorList>
    </citation>
    <scope>NUCLEOTIDE SEQUENCE [LARGE SCALE GENOMIC DNA]</scope>
    <source>
        <strain evidence="6 7">Sp-1</strain>
    </source>
</reference>
<name>A0A6A7XZC6_9HYPH</name>
<keyword evidence="3" id="KW-0238">DNA-binding</keyword>
<evidence type="ECO:0000256" key="3">
    <source>
        <dbReference type="ARBA" id="ARBA00023125"/>
    </source>
</evidence>
<evidence type="ECO:0000256" key="2">
    <source>
        <dbReference type="ARBA" id="ARBA00023015"/>
    </source>
</evidence>
<evidence type="ECO:0000256" key="4">
    <source>
        <dbReference type="ARBA" id="ARBA00023163"/>
    </source>
</evidence>
<dbReference type="InterPro" id="IPR050807">
    <property type="entry name" value="TransReg_Diox_bact_type"/>
</dbReference>
<dbReference type="GO" id="GO:0005829">
    <property type="term" value="C:cytosol"/>
    <property type="evidence" value="ECO:0007669"/>
    <property type="project" value="TreeGrafter"/>
</dbReference>
<organism evidence="6 7">
    <name type="scientific">Segnochrobactrum spirostomi</name>
    <dbReference type="NCBI Taxonomy" id="2608987"/>
    <lineage>
        <taxon>Bacteria</taxon>
        <taxon>Pseudomonadati</taxon>
        <taxon>Pseudomonadota</taxon>
        <taxon>Alphaproteobacteria</taxon>
        <taxon>Hyphomicrobiales</taxon>
        <taxon>Segnochrobactraceae</taxon>
        <taxon>Segnochrobactrum</taxon>
    </lineage>
</organism>
<dbReference type="SUPFAM" id="SSF47413">
    <property type="entry name" value="lambda repressor-like DNA-binding domains"/>
    <property type="match status" value="1"/>
</dbReference>
<dbReference type="InterPro" id="IPR026281">
    <property type="entry name" value="HTH_RamB"/>
</dbReference>
<sequence length="477" mass="52961">MAMETTAKKLFIGPRLRRLRQELGLTQSRMAEELGVSASYLNLIERNQRPVTAQFLLRLTEVYEIDLRALAGEADQQAVIDLAEVLADPLFRDLTVPHHEIVEVAGSAPGVSDAVARLYRAFLDSKRREESATARMPDRNDPLPSADDAVEIVRDFVQDQRNHFPALEDAAEALNGTLGALNADLFGAIRERLREKHGITVRIIPVDVMATALRRYDRHRRQLLVSEMLEGPARVFSAAYQLAMMEMGPQMDAIVGKAAIGSMATKRLLKVNLTNYAAAAIMMPYGPFLAAAENLGYDIQVLAARFGASFEQVCHRLTTLSRPTARGVPFFMIRVDQAGNVSKRFAAANFPFSRYGGSCPLWELHATFKIPGRVFTQIVEMPDGARYFTLSRAVSRVVSSWAKAEPEVAIGLGCDLKHASRLVYARGLDLAQPNATPIGINCRLCERPDCTQRAHPPFSKTLIVEEHMRGLTPFRFE</sequence>
<dbReference type="SMART" id="SM00530">
    <property type="entry name" value="HTH_XRE"/>
    <property type="match status" value="1"/>
</dbReference>
<evidence type="ECO:0000259" key="5">
    <source>
        <dbReference type="PROSITE" id="PS50943"/>
    </source>
</evidence>
<dbReference type="Pfam" id="PF09856">
    <property type="entry name" value="ScfRs"/>
    <property type="match status" value="1"/>
</dbReference>
<dbReference type="EMBL" id="VWNA01000001">
    <property type="protein sequence ID" value="MQT11815.1"/>
    <property type="molecule type" value="Genomic_DNA"/>
</dbReference>
<comment type="similarity">
    <text evidence="1">Belongs to the short-chain fatty acyl-CoA assimilation regulator (ScfR) family.</text>
</comment>
<evidence type="ECO:0000256" key="1">
    <source>
        <dbReference type="ARBA" id="ARBA00007227"/>
    </source>
</evidence>
<dbReference type="InterPro" id="IPR001387">
    <property type="entry name" value="Cro/C1-type_HTH"/>
</dbReference>
<dbReference type="PIRSF" id="PIRSF019251">
    <property type="entry name" value="Rv0465c"/>
    <property type="match status" value="1"/>
</dbReference>
<keyword evidence="4" id="KW-0804">Transcription</keyword>
<dbReference type="GO" id="GO:0003700">
    <property type="term" value="F:DNA-binding transcription factor activity"/>
    <property type="evidence" value="ECO:0007669"/>
    <property type="project" value="TreeGrafter"/>
</dbReference>
<gene>
    <name evidence="6" type="ORF">F0357_03815</name>
</gene>
<dbReference type="PROSITE" id="PS50943">
    <property type="entry name" value="HTH_CROC1"/>
    <property type="match status" value="1"/>
</dbReference>
<dbReference type="InterPro" id="IPR010359">
    <property type="entry name" value="IrrE_HExxH"/>
</dbReference>